<dbReference type="RefSeq" id="WP_125180714.1">
    <property type="nucleotide sequence ID" value="NZ_QZMU01000001.1"/>
</dbReference>
<accession>A0A426QI51</accession>
<dbReference type="NCBIfam" id="TIGR04256">
    <property type="entry name" value="GxxExxY"/>
    <property type="match status" value="1"/>
</dbReference>
<comment type="caution">
    <text evidence="1">The sequence shown here is derived from an EMBL/GenBank/DDBJ whole genome shotgun (WGS) entry which is preliminary data.</text>
</comment>
<keyword evidence="2" id="KW-1185">Reference proteome</keyword>
<dbReference type="EMBL" id="QZMU01000001">
    <property type="protein sequence ID" value="RRQ21425.1"/>
    <property type="molecule type" value="Genomic_DNA"/>
</dbReference>
<dbReference type="AlphaFoldDB" id="A0A426QI51"/>
<evidence type="ECO:0000313" key="1">
    <source>
        <dbReference type="EMBL" id="RRQ21425.1"/>
    </source>
</evidence>
<sequence>MLVEEELTYGIRGCVYEVYRQLGAGFLEKVYEKALIRELHLQGVNAEAQVPLKVEYKGEVVGEYLAGILVEARVLVELKAQSELSKVHEAQLVNYMRASGKKVGLLVNFTHPKAEIRRVVI</sequence>
<reference evidence="1 2" key="1">
    <citation type="journal article" date="2010" name="Int. J. Syst. Evol. Microbiol.">
        <title>Thiohalobacter thiocyanaticus gen. nov., sp. nov., a moderately halophilic, sulfur-oxidizing gammaproteobacterium from hypersaline lakes, that utilizes thiocyanate.</title>
        <authorList>
            <person name="Sorokin D.Y."/>
            <person name="Kovaleva O.L."/>
            <person name="Tourova T.P."/>
            <person name="Muyzer G."/>
        </authorList>
    </citation>
    <scope>NUCLEOTIDE SEQUENCE [LARGE SCALE GENOMIC DNA]</scope>
    <source>
        <strain evidence="1 2">Hrh1</strain>
    </source>
</reference>
<gene>
    <name evidence="1" type="ORF">D6C00_05370</name>
</gene>
<dbReference type="Pfam" id="PF13366">
    <property type="entry name" value="PDDEXK_3"/>
    <property type="match status" value="1"/>
</dbReference>
<organism evidence="1 2">
    <name type="scientific">Thiohalobacter thiocyanaticus</name>
    <dbReference type="NCBI Taxonomy" id="585455"/>
    <lineage>
        <taxon>Bacteria</taxon>
        <taxon>Pseudomonadati</taxon>
        <taxon>Pseudomonadota</taxon>
        <taxon>Gammaproteobacteria</taxon>
        <taxon>Thiohalobacterales</taxon>
        <taxon>Thiohalobacteraceae</taxon>
        <taxon>Thiohalobacter</taxon>
    </lineage>
</organism>
<dbReference type="OrthoDB" id="9806869at2"/>
<dbReference type="InterPro" id="IPR026350">
    <property type="entry name" value="GxxExxY"/>
</dbReference>
<name>A0A426QI51_9GAMM</name>
<dbReference type="Proteomes" id="UP000287798">
    <property type="component" value="Unassembled WGS sequence"/>
</dbReference>
<evidence type="ECO:0000313" key="2">
    <source>
        <dbReference type="Proteomes" id="UP000287798"/>
    </source>
</evidence>
<proteinExistence type="predicted"/>
<protein>
    <submittedName>
        <fullName evidence="1">GxxExxY protein</fullName>
    </submittedName>
</protein>